<dbReference type="CDD" id="cd07377">
    <property type="entry name" value="WHTH_GntR"/>
    <property type="match status" value="1"/>
</dbReference>
<dbReference type="Pfam" id="PF00392">
    <property type="entry name" value="GntR"/>
    <property type="match status" value="1"/>
</dbReference>
<dbReference type="SMART" id="SM00345">
    <property type="entry name" value="HTH_GNTR"/>
    <property type="match status" value="1"/>
</dbReference>
<evidence type="ECO:0000313" key="6">
    <source>
        <dbReference type="Proteomes" id="UP000555546"/>
    </source>
</evidence>
<dbReference type="PANTHER" id="PTHR44846">
    <property type="entry name" value="MANNOSYL-D-GLYCERATE TRANSPORT/METABOLISM SYSTEM REPRESSOR MNGR-RELATED"/>
    <property type="match status" value="1"/>
</dbReference>
<accession>A0A7W9AZU5</accession>
<dbReference type="GO" id="GO:0003677">
    <property type="term" value="F:DNA binding"/>
    <property type="evidence" value="ECO:0007669"/>
    <property type="project" value="UniProtKB-KW"/>
</dbReference>
<dbReference type="InterPro" id="IPR050679">
    <property type="entry name" value="Bact_HTH_transcr_reg"/>
</dbReference>
<evidence type="ECO:0000256" key="1">
    <source>
        <dbReference type="ARBA" id="ARBA00023015"/>
    </source>
</evidence>
<keyword evidence="3" id="KW-0804">Transcription</keyword>
<dbReference type="SMART" id="SM00866">
    <property type="entry name" value="UTRA"/>
    <property type="match status" value="1"/>
</dbReference>
<keyword evidence="6" id="KW-1185">Reference proteome</keyword>
<name>A0A7W9AZU5_9HYPH</name>
<dbReference type="InterPro" id="IPR036390">
    <property type="entry name" value="WH_DNA-bd_sf"/>
</dbReference>
<dbReference type="Pfam" id="PF07702">
    <property type="entry name" value="UTRA"/>
    <property type="match status" value="1"/>
</dbReference>
<dbReference type="InterPro" id="IPR000524">
    <property type="entry name" value="Tscrpt_reg_HTH_GntR"/>
</dbReference>
<dbReference type="InterPro" id="IPR028978">
    <property type="entry name" value="Chorismate_lyase_/UTRA_dom_sf"/>
</dbReference>
<gene>
    <name evidence="5" type="ORF">FHS76_003100</name>
</gene>
<dbReference type="GO" id="GO:0045892">
    <property type="term" value="P:negative regulation of DNA-templated transcription"/>
    <property type="evidence" value="ECO:0007669"/>
    <property type="project" value="TreeGrafter"/>
</dbReference>
<dbReference type="Gene3D" id="1.10.10.10">
    <property type="entry name" value="Winged helix-like DNA-binding domain superfamily/Winged helix DNA-binding domain"/>
    <property type="match status" value="1"/>
</dbReference>
<feature type="domain" description="HTH gntR-type" evidence="4">
    <location>
        <begin position="8"/>
        <end position="76"/>
    </location>
</feature>
<evidence type="ECO:0000313" key="5">
    <source>
        <dbReference type="EMBL" id="MBB5703204.1"/>
    </source>
</evidence>
<dbReference type="PRINTS" id="PR00035">
    <property type="entry name" value="HTHGNTR"/>
</dbReference>
<dbReference type="SUPFAM" id="SSF64288">
    <property type="entry name" value="Chorismate lyase-like"/>
    <property type="match status" value="1"/>
</dbReference>
<dbReference type="Proteomes" id="UP000555546">
    <property type="component" value="Unassembled WGS sequence"/>
</dbReference>
<dbReference type="SUPFAM" id="SSF46785">
    <property type="entry name" value="Winged helix' DNA-binding domain"/>
    <property type="match status" value="1"/>
</dbReference>
<dbReference type="AlphaFoldDB" id="A0A7W9AZU5"/>
<keyword evidence="2" id="KW-0238">DNA-binding</keyword>
<dbReference type="GO" id="GO:0003700">
    <property type="term" value="F:DNA-binding transcription factor activity"/>
    <property type="evidence" value="ECO:0007669"/>
    <property type="project" value="InterPro"/>
</dbReference>
<dbReference type="PANTHER" id="PTHR44846:SF1">
    <property type="entry name" value="MANNOSYL-D-GLYCERATE TRANSPORT_METABOLISM SYSTEM REPRESSOR MNGR-RELATED"/>
    <property type="match status" value="1"/>
</dbReference>
<dbReference type="PROSITE" id="PS50949">
    <property type="entry name" value="HTH_GNTR"/>
    <property type="match status" value="1"/>
</dbReference>
<keyword evidence="1" id="KW-0805">Transcription regulation</keyword>
<dbReference type="InterPro" id="IPR036388">
    <property type="entry name" value="WH-like_DNA-bd_sf"/>
</dbReference>
<evidence type="ECO:0000259" key="4">
    <source>
        <dbReference type="PROSITE" id="PS50949"/>
    </source>
</evidence>
<reference evidence="5 6" key="1">
    <citation type="submission" date="2020-08" db="EMBL/GenBank/DDBJ databases">
        <title>Genomic Encyclopedia of Type Strains, Phase IV (KMG-IV): sequencing the most valuable type-strain genomes for metagenomic binning, comparative biology and taxonomic classification.</title>
        <authorList>
            <person name="Goeker M."/>
        </authorList>
    </citation>
    <scope>NUCLEOTIDE SEQUENCE [LARGE SCALE GENOMIC DNA]</scope>
    <source>
        <strain evidence="5 6">DSM 26944</strain>
    </source>
</reference>
<dbReference type="EMBL" id="JACIJG010000011">
    <property type="protein sequence ID" value="MBB5703204.1"/>
    <property type="molecule type" value="Genomic_DNA"/>
</dbReference>
<comment type="caution">
    <text evidence="5">The sequence shown here is derived from an EMBL/GenBank/DDBJ whole genome shotgun (WGS) entry which is preliminary data.</text>
</comment>
<organism evidence="5 6">
    <name type="scientific">Brucella daejeonensis</name>
    <dbReference type="NCBI Taxonomy" id="659015"/>
    <lineage>
        <taxon>Bacteria</taxon>
        <taxon>Pseudomonadati</taxon>
        <taxon>Pseudomonadota</taxon>
        <taxon>Alphaproteobacteria</taxon>
        <taxon>Hyphomicrobiales</taxon>
        <taxon>Brucellaceae</taxon>
        <taxon>Brucella/Ochrobactrum group</taxon>
        <taxon>Brucella</taxon>
    </lineage>
</organism>
<evidence type="ECO:0000256" key="3">
    <source>
        <dbReference type="ARBA" id="ARBA00023163"/>
    </source>
</evidence>
<evidence type="ECO:0000256" key="2">
    <source>
        <dbReference type="ARBA" id="ARBA00023125"/>
    </source>
</evidence>
<dbReference type="Gene3D" id="3.40.1410.10">
    <property type="entry name" value="Chorismate lyase-like"/>
    <property type="match status" value="1"/>
</dbReference>
<proteinExistence type="predicted"/>
<protein>
    <submittedName>
        <fullName evidence="5">GntR family transcriptional regulator</fullName>
    </submittedName>
</protein>
<sequence length="241" mass="26900">MHDPQLAGPLYRNLARILGEMISEGQLAPAMGLPPERDLAEQLGIGRITVRNAYKELLTQGFVEARRGSGTFVAERPARISQHLWRLTSFSEDMISRGKEPGARVIVNKADKPSPDEAFRLGVGVDTPILRLDRLRLADGVPMAFERAVVPRHFLDADRVAENSLYGALTRRGHKPVRALQRLTAVTLDPGVARLLGVHRDAPALLIERVSHLEDDRIVEYTRSHYRADTYDFVAELKIGE</sequence>
<dbReference type="InterPro" id="IPR011663">
    <property type="entry name" value="UTRA"/>
</dbReference>